<dbReference type="Proteomes" id="UP000499080">
    <property type="component" value="Unassembled WGS sequence"/>
</dbReference>
<evidence type="ECO:0000313" key="3">
    <source>
        <dbReference type="Proteomes" id="UP000499080"/>
    </source>
</evidence>
<accession>A0A4Y2WKG8</accession>
<dbReference type="EMBL" id="BGPR01061977">
    <property type="protein sequence ID" value="GBO37511.1"/>
    <property type="molecule type" value="Genomic_DNA"/>
</dbReference>
<protein>
    <recommendedName>
        <fullName evidence="4">Secreted protein</fullName>
    </recommendedName>
</protein>
<sequence>MKATAIHVLFHILLFHRQAPLDMDMHQSEMAYKNAIPGLKTQNDLFTVLLYSADSLEVRIVQVAVRKIHRLTLLPEMHKLLMIPCRSVLLFFVHPMCVGSCSHWAYASQDIRSERRSTPEE</sequence>
<keyword evidence="1" id="KW-0732">Signal</keyword>
<name>A0A4Y2WKG8_ARAVE</name>
<feature type="signal peptide" evidence="1">
    <location>
        <begin position="1"/>
        <end position="20"/>
    </location>
</feature>
<evidence type="ECO:0000313" key="2">
    <source>
        <dbReference type="EMBL" id="GBO37511.1"/>
    </source>
</evidence>
<proteinExistence type="predicted"/>
<dbReference type="AlphaFoldDB" id="A0A4Y2WKG8"/>
<evidence type="ECO:0008006" key="4">
    <source>
        <dbReference type="Google" id="ProtNLM"/>
    </source>
</evidence>
<feature type="chain" id="PRO_5021297233" description="Secreted protein" evidence="1">
    <location>
        <begin position="21"/>
        <end position="121"/>
    </location>
</feature>
<organism evidence="2 3">
    <name type="scientific">Araneus ventricosus</name>
    <name type="common">Orbweaver spider</name>
    <name type="synonym">Epeira ventricosa</name>
    <dbReference type="NCBI Taxonomy" id="182803"/>
    <lineage>
        <taxon>Eukaryota</taxon>
        <taxon>Metazoa</taxon>
        <taxon>Ecdysozoa</taxon>
        <taxon>Arthropoda</taxon>
        <taxon>Chelicerata</taxon>
        <taxon>Arachnida</taxon>
        <taxon>Araneae</taxon>
        <taxon>Araneomorphae</taxon>
        <taxon>Entelegynae</taxon>
        <taxon>Araneoidea</taxon>
        <taxon>Araneidae</taxon>
        <taxon>Araneus</taxon>
    </lineage>
</organism>
<evidence type="ECO:0000256" key="1">
    <source>
        <dbReference type="SAM" id="SignalP"/>
    </source>
</evidence>
<keyword evidence="3" id="KW-1185">Reference proteome</keyword>
<reference evidence="2 3" key="1">
    <citation type="journal article" date="2019" name="Sci. Rep.">
        <title>Orb-weaving spider Araneus ventricosus genome elucidates the spidroin gene catalogue.</title>
        <authorList>
            <person name="Kono N."/>
            <person name="Nakamura H."/>
            <person name="Ohtoshi R."/>
            <person name="Moran D.A.P."/>
            <person name="Shinohara A."/>
            <person name="Yoshida Y."/>
            <person name="Fujiwara M."/>
            <person name="Mori M."/>
            <person name="Tomita M."/>
            <person name="Arakawa K."/>
        </authorList>
    </citation>
    <scope>NUCLEOTIDE SEQUENCE [LARGE SCALE GENOMIC DNA]</scope>
</reference>
<comment type="caution">
    <text evidence="2">The sequence shown here is derived from an EMBL/GenBank/DDBJ whole genome shotgun (WGS) entry which is preliminary data.</text>
</comment>
<gene>
    <name evidence="2" type="ORF">AVEN_104934_1</name>
</gene>